<accession>A0A1F7H4M1</accession>
<dbReference type="Pfam" id="PF13439">
    <property type="entry name" value="Glyco_transf_4"/>
    <property type="match status" value="1"/>
</dbReference>
<evidence type="ECO:0000313" key="5">
    <source>
        <dbReference type="Proteomes" id="UP000177913"/>
    </source>
</evidence>
<dbReference type="EMBL" id="MFZO01000002">
    <property type="protein sequence ID" value="OGK25836.1"/>
    <property type="molecule type" value="Genomic_DNA"/>
</dbReference>
<sequence>MIIGIDGNEANVSEKVGVSIYTLKLLEYFQKKATINQQFVVFLKNKPNIDLPPENEFYKYAVIRGNLLWSQTFLPLELYKRKALGQKIQVFFSPAHYIPRFCPIPTVVTIHDLSYFYYPDEFLKKDLYQLKNWTKYSVEKSKKIIAVSNTTKKDIVRFYKIPEEKIKVIYNGYEKVSDRTSEVEEERSDGKTSEVKLDKGKYILYVGTLQPRKNIITLIDAFYLFKKNHPEFNLVLVGKKGWLYDHIFKKVEDLNLKKYVVVKGYVTDAELSSLYQNAFCFVLPSLYEGFGIPLLEAMSFGSPVIS</sequence>
<evidence type="ECO:0008006" key="6">
    <source>
        <dbReference type="Google" id="ProtNLM"/>
    </source>
</evidence>
<dbReference type="CDD" id="cd03809">
    <property type="entry name" value="GT4_MtfB-like"/>
    <property type="match status" value="1"/>
</dbReference>
<comment type="caution">
    <text evidence="4">The sequence shown here is derived from an EMBL/GenBank/DDBJ whole genome shotgun (WGS) entry which is preliminary data.</text>
</comment>
<dbReference type="InterPro" id="IPR028098">
    <property type="entry name" value="Glyco_trans_4-like_N"/>
</dbReference>
<evidence type="ECO:0000313" key="4">
    <source>
        <dbReference type="EMBL" id="OGK25836.1"/>
    </source>
</evidence>
<dbReference type="PANTHER" id="PTHR46401">
    <property type="entry name" value="GLYCOSYLTRANSFERASE WBBK-RELATED"/>
    <property type="match status" value="1"/>
</dbReference>
<dbReference type="AlphaFoldDB" id="A0A1F7H4M1"/>
<feature type="domain" description="Glycosyltransferase subfamily 4-like N-terminal" evidence="3">
    <location>
        <begin position="87"/>
        <end position="173"/>
    </location>
</feature>
<dbReference type="SUPFAM" id="SSF53756">
    <property type="entry name" value="UDP-Glycosyltransferase/glycogen phosphorylase"/>
    <property type="match status" value="1"/>
</dbReference>
<dbReference type="Proteomes" id="UP000177913">
    <property type="component" value="Unassembled WGS sequence"/>
</dbReference>
<dbReference type="Gene3D" id="3.40.50.2000">
    <property type="entry name" value="Glycogen Phosphorylase B"/>
    <property type="match status" value="2"/>
</dbReference>
<name>A0A1F7H4M1_9BACT</name>
<proteinExistence type="predicted"/>
<feature type="domain" description="Glycosyl transferase family 1" evidence="2">
    <location>
        <begin position="195"/>
        <end position="306"/>
    </location>
</feature>
<evidence type="ECO:0000256" key="1">
    <source>
        <dbReference type="ARBA" id="ARBA00022679"/>
    </source>
</evidence>
<evidence type="ECO:0000259" key="3">
    <source>
        <dbReference type="Pfam" id="PF13439"/>
    </source>
</evidence>
<reference evidence="4 5" key="1">
    <citation type="journal article" date="2016" name="Nat. Commun.">
        <title>Thousands of microbial genomes shed light on interconnected biogeochemical processes in an aquifer system.</title>
        <authorList>
            <person name="Anantharaman K."/>
            <person name="Brown C.T."/>
            <person name="Hug L.A."/>
            <person name="Sharon I."/>
            <person name="Castelle C.J."/>
            <person name="Probst A.J."/>
            <person name="Thomas B.C."/>
            <person name="Singh A."/>
            <person name="Wilkins M.J."/>
            <person name="Karaoz U."/>
            <person name="Brodie E.L."/>
            <person name="Williams K.H."/>
            <person name="Hubbard S.S."/>
            <person name="Banfield J.F."/>
        </authorList>
    </citation>
    <scope>NUCLEOTIDE SEQUENCE [LARGE SCALE GENOMIC DNA]</scope>
</reference>
<keyword evidence="1" id="KW-0808">Transferase</keyword>
<protein>
    <recommendedName>
        <fullName evidence="6">Glycosyl transferase family 1 domain-containing protein</fullName>
    </recommendedName>
</protein>
<dbReference type="InterPro" id="IPR001296">
    <property type="entry name" value="Glyco_trans_1"/>
</dbReference>
<dbReference type="GO" id="GO:0009103">
    <property type="term" value="P:lipopolysaccharide biosynthetic process"/>
    <property type="evidence" value="ECO:0007669"/>
    <property type="project" value="TreeGrafter"/>
</dbReference>
<evidence type="ECO:0000259" key="2">
    <source>
        <dbReference type="Pfam" id="PF00534"/>
    </source>
</evidence>
<dbReference type="Pfam" id="PF00534">
    <property type="entry name" value="Glycos_transf_1"/>
    <property type="match status" value="1"/>
</dbReference>
<dbReference type="GO" id="GO:0016757">
    <property type="term" value="F:glycosyltransferase activity"/>
    <property type="evidence" value="ECO:0007669"/>
    <property type="project" value="InterPro"/>
</dbReference>
<gene>
    <name evidence="4" type="ORF">A3C25_02920</name>
</gene>
<organism evidence="4 5">
    <name type="scientific">Candidatus Roizmanbacteria bacterium RIFCSPHIGHO2_02_FULL_38_11</name>
    <dbReference type="NCBI Taxonomy" id="1802039"/>
    <lineage>
        <taxon>Bacteria</taxon>
        <taxon>Candidatus Roizmaniibacteriota</taxon>
    </lineage>
</organism>
<dbReference type="PANTHER" id="PTHR46401:SF2">
    <property type="entry name" value="GLYCOSYLTRANSFERASE WBBK-RELATED"/>
    <property type="match status" value="1"/>
</dbReference>